<keyword evidence="7 9" id="KW-1133">Transmembrane helix</keyword>
<dbReference type="Gene3D" id="1.20.1560.10">
    <property type="entry name" value="ABC transporter type 1, transmembrane domain"/>
    <property type="match status" value="1"/>
</dbReference>
<evidence type="ECO:0000256" key="9">
    <source>
        <dbReference type="SAM" id="Phobius"/>
    </source>
</evidence>
<dbReference type="PANTHER" id="PTHR43394:SF1">
    <property type="entry name" value="ATP-BINDING CASSETTE SUB-FAMILY B MEMBER 10, MITOCHONDRIAL"/>
    <property type="match status" value="1"/>
</dbReference>
<dbReference type="PROSITE" id="PS50893">
    <property type="entry name" value="ABC_TRANSPORTER_2"/>
    <property type="match status" value="1"/>
</dbReference>
<comment type="subcellular location">
    <subcellularLocation>
        <location evidence="1">Cell membrane</location>
        <topology evidence="1">Multi-pass membrane protein</topology>
    </subcellularLocation>
</comment>
<evidence type="ECO:0000256" key="1">
    <source>
        <dbReference type="ARBA" id="ARBA00004651"/>
    </source>
</evidence>
<evidence type="ECO:0000259" key="11">
    <source>
        <dbReference type="PROSITE" id="PS50929"/>
    </source>
</evidence>
<evidence type="ECO:0000313" key="12">
    <source>
        <dbReference type="EMBL" id="HIX61462.1"/>
    </source>
</evidence>
<dbReference type="InterPro" id="IPR017871">
    <property type="entry name" value="ABC_transporter-like_CS"/>
</dbReference>
<dbReference type="PANTHER" id="PTHR43394">
    <property type="entry name" value="ATP-DEPENDENT PERMEASE MDL1, MITOCHONDRIAL"/>
    <property type="match status" value="1"/>
</dbReference>
<feature type="domain" description="ABC transporter" evidence="10">
    <location>
        <begin position="156"/>
        <end position="397"/>
    </location>
</feature>
<dbReference type="SUPFAM" id="SSF90123">
    <property type="entry name" value="ABC transporter transmembrane region"/>
    <property type="match status" value="1"/>
</dbReference>
<accession>A0A9D2B4S3</accession>
<name>A0A9D2B4S3_9GAMM</name>
<keyword evidence="8 9" id="KW-0472">Membrane</keyword>
<dbReference type="PROSITE" id="PS00211">
    <property type="entry name" value="ABC_TRANSPORTER_1"/>
    <property type="match status" value="1"/>
</dbReference>
<proteinExistence type="predicted"/>
<dbReference type="Proteomes" id="UP000824248">
    <property type="component" value="Unassembled WGS sequence"/>
</dbReference>
<dbReference type="FunFam" id="3.40.50.300:FF:000221">
    <property type="entry name" value="Multidrug ABC transporter ATP-binding protein"/>
    <property type="match status" value="1"/>
</dbReference>
<reference evidence="12" key="1">
    <citation type="journal article" date="2021" name="PeerJ">
        <title>Extensive microbial diversity within the chicken gut microbiome revealed by metagenomics and culture.</title>
        <authorList>
            <person name="Gilroy R."/>
            <person name="Ravi A."/>
            <person name="Getino M."/>
            <person name="Pursley I."/>
            <person name="Horton D.L."/>
            <person name="Alikhan N.F."/>
            <person name="Baker D."/>
            <person name="Gharbi K."/>
            <person name="Hall N."/>
            <person name="Watson M."/>
            <person name="Adriaenssens E.M."/>
            <person name="Foster-Nyarko E."/>
            <person name="Jarju S."/>
            <person name="Secka A."/>
            <person name="Antonio M."/>
            <person name="Oren A."/>
            <person name="Chaudhuri R.R."/>
            <person name="La Ragione R."/>
            <person name="Hildebrand F."/>
            <person name="Pallen M.J."/>
        </authorList>
    </citation>
    <scope>NUCLEOTIDE SEQUENCE</scope>
    <source>
        <strain evidence="12">1193</strain>
    </source>
</reference>
<keyword evidence="6 12" id="KW-0067">ATP-binding</keyword>
<dbReference type="PROSITE" id="PS50929">
    <property type="entry name" value="ABC_TM1F"/>
    <property type="match status" value="1"/>
</dbReference>
<organism evidence="12 13">
    <name type="scientific">Candidatus Halomonas stercoripullorum</name>
    <dbReference type="NCBI Taxonomy" id="2838617"/>
    <lineage>
        <taxon>Bacteria</taxon>
        <taxon>Pseudomonadati</taxon>
        <taxon>Pseudomonadota</taxon>
        <taxon>Gammaproteobacteria</taxon>
        <taxon>Oceanospirillales</taxon>
        <taxon>Halomonadaceae</taxon>
        <taxon>Halomonas</taxon>
    </lineage>
</organism>
<evidence type="ECO:0000256" key="4">
    <source>
        <dbReference type="ARBA" id="ARBA00022692"/>
    </source>
</evidence>
<reference evidence="12" key="2">
    <citation type="submission" date="2021-04" db="EMBL/GenBank/DDBJ databases">
        <authorList>
            <person name="Gilroy R."/>
        </authorList>
    </citation>
    <scope>NUCLEOTIDE SEQUENCE</scope>
    <source>
        <strain evidence="12">1193</strain>
    </source>
</reference>
<dbReference type="EMBL" id="DXFC01000131">
    <property type="protein sequence ID" value="HIX61462.1"/>
    <property type="molecule type" value="Genomic_DNA"/>
</dbReference>
<dbReference type="InterPro" id="IPR036640">
    <property type="entry name" value="ABC1_TM_sf"/>
</dbReference>
<evidence type="ECO:0000313" key="13">
    <source>
        <dbReference type="Proteomes" id="UP000824248"/>
    </source>
</evidence>
<dbReference type="InterPro" id="IPR027417">
    <property type="entry name" value="P-loop_NTPase"/>
</dbReference>
<evidence type="ECO:0000256" key="8">
    <source>
        <dbReference type="ARBA" id="ARBA00023136"/>
    </source>
</evidence>
<dbReference type="GO" id="GO:0005524">
    <property type="term" value="F:ATP binding"/>
    <property type="evidence" value="ECO:0007669"/>
    <property type="project" value="UniProtKB-KW"/>
</dbReference>
<keyword evidence="4 9" id="KW-0812">Transmembrane</keyword>
<feature type="domain" description="ABC transmembrane type-1" evidence="11">
    <location>
        <begin position="26"/>
        <end position="123"/>
    </location>
</feature>
<dbReference type="InterPro" id="IPR003439">
    <property type="entry name" value="ABC_transporter-like_ATP-bd"/>
</dbReference>
<dbReference type="Gene3D" id="3.40.50.300">
    <property type="entry name" value="P-loop containing nucleotide triphosphate hydrolases"/>
    <property type="match status" value="1"/>
</dbReference>
<dbReference type="SUPFAM" id="SSF52540">
    <property type="entry name" value="P-loop containing nucleoside triphosphate hydrolases"/>
    <property type="match status" value="1"/>
</dbReference>
<evidence type="ECO:0000256" key="2">
    <source>
        <dbReference type="ARBA" id="ARBA00022448"/>
    </source>
</evidence>
<dbReference type="AlphaFoldDB" id="A0A9D2B4S3"/>
<dbReference type="GO" id="GO:0016887">
    <property type="term" value="F:ATP hydrolysis activity"/>
    <property type="evidence" value="ECO:0007669"/>
    <property type="project" value="InterPro"/>
</dbReference>
<sequence length="403" mass="45270">FRLFRWRSPQTRMQMYLETVLAREDSIKEVKLFGLEPLLLERYRNIFATLYGEDRRLTLRREGWGFVLGLLGTLAFYGAYAWVVVETITGTLTLGEMTMYLMVFKQGQAALSASLTSVSGMYEDNLYLSNLYEYLEQPVPAEQGSLTRGVTPGDGIRFEQVGFTYPGATSPALRNISLHLAPGQSLALVGANGSGKTTLIKLLTRLYEPSEGRILLDGSNLQEWDITTLHRRIGVIFQDFVRYQLKVGENLGAGDVEAFEDEARWQDAAERGLADDFIRSMPAGYHTQLGRWFQGGQELSGGQWQKIALSRAYMRESADILVLDEPTAAMDAAAEAAVYADFRQHRHDKMTILISHRFSTVRAADQILVIDDGEVIERGDHASLMAQDGHYARLFRLQAAGYR</sequence>
<dbReference type="GO" id="GO:0005886">
    <property type="term" value="C:plasma membrane"/>
    <property type="evidence" value="ECO:0007669"/>
    <property type="project" value="UniProtKB-SubCell"/>
</dbReference>
<evidence type="ECO:0000256" key="5">
    <source>
        <dbReference type="ARBA" id="ARBA00022741"/>
    </source>
</evidence>
<keyword evidence="3" id="KW-1003">Cell membrane</keyword>
<dbReference type="SMART" id="SM00382">
    <property type="entry name" value="AAA"/>
    <property type="match status" value="1"/>
</dbReference>
<keyword evidence="5" id="KW-0547">Nucleotide-binding</keyword>
<comment type="caution">
    <text evidence="12">The sequence shown here is derived from an EMBL/GenBank/DDBJ whole genome shotgun (WGS) entry which is preliminary data.</text>
</comment>
<dbReference type="Pfam" id="PF00005">
    <property type="entry name" value="ABC_tran"/>
    <property type="match status" value="1"/>
</dbReference>
<dbReference type="GO" id="GO:0015421">
    <property type="term" value="F:ABC-type oligopeptide transporter activity"/>
    <property type="evidence" value="ECO:0007669"/>
    <property type="project" value="TreeGrafter"/>
</dbReference>
<keyword evidence="2" id="KW-0813">Transport</keyword>
<gene>
    <name evidence="12" type="ORF">H9854_04405</name>
</gene>
<dbReference type="InterPro" id="IPR011527">
    <property type="entry name" value="ABC1_TM_dom"/>
</dbReference>
<dbReference type="InterPro" id="IPR039421">
    <property type="entry name" value="Type_1_exporter"/>
</dbReference>
<dbReference type="InterPro" id="IPR003593">
    <property type="entry name" value="AAA+_ATPase"/>
</dbReference>
<protein>
    <submittedName>
        <fullName evidence="12">ABC transporter ATP-binding protein/permease</fullName>
    </submittedName>
</protein>
<feature type="non-terminal residue" evidence="12">
    <location>
        <position position="1"/>
    </location>
</feature>
<evidence type="ECO:0000256" key="3">
    <source>
        <dbReference type="ARBA" id="ARBA00022475"/>
    </source>
</evidence>
<evidence type="ECO:0000256" key="6">
    <source>
        <dbReference type="ARBA" id="ARBA00022840"/>
    </source>
</evidence>
<evidence type="ECO:0000259" key="10">
    <source>
        <dbReference type="PROSITE" id="PS50893"/>
    </source>
</evidence>
<evidence type="ECO:0000256" key="7">
    <source>
        <dbReference type="ARBA" id="ARBA00022989"/>
    </source>
</evidence>
<feature type="transmembrane region" description="Helical" evidence="9">
    <location>
        <begin position="64"/>
        <end position="83"/>
    </location>
</feature>